<comment type="subcellular location">
    <subcellularLocation>
        <location evidence="1">Nucleus</location>
    </subcellularLocation>
</comment>
<dbReference type="OMA" id="DERSHAW"/>
<accession>J9DBL0</accession>
<dbReference type="Gene3D" id="3.30.1490.70">
    <property type="match status" value="1"/>
</dbReference>
<organism evidence="12 13">
    <name type="scientific">Edhazardia aedis (strain USNM 41457)</name>
    <name type="common">Microsporidian parasite</name>
    <dbReference type="NCBI Taxonomy" id="1003232"/>
    <lineage>
        <taxon>Eukaryota</taxon>
        <taxon>Fungi</taxon>
        <taxon>Fungi incertae sedis</taxon>
        <taxon>Microsporidia</taxon>
        <taxon>Edhazardia</taxon>
    </lineage>
</organism>
<sequence length="598" mass="68249">MAENPILFSSFCNLLEKISKTKKRLEIQSYLAEYFKLLKSNEEGLVAACYLCTATIHPDFMGKELGIGETTIVKIVAEVTNKKLKMIRDEFRKEGDLGTIVFKNKAKSLFTAVANFTIIDVLKNLREIADDIGAQSLKGKTNKMLKMISKSSNLEAKYLIRLYEGRMKTGLAFKTVLICLGLVFGNEKDLVDDVKYAYNQCPIFEKIIIALIKFKSNILEHVKIEPGIPVKPMLAQPSKNLTAAFNRVNGEDFVCEFKYDGERAQIHKFDNKYMIFSRNSEDLTPKYPDLQNTITKICRDDGNFVLDCEIVAYDVTEDRILPFQILTTRKRKDVKLEHIKVKVCIYAFDCLFFGEKSLLDEPLKSRKQVIANNFTEINGQFKLIDSVVCASSEEIETIFNDSISKNCEGLMIKSLNSLYKPSMRSTSWVKLKKDYLDGMADSLDLVVIGAYYGKGKRTGAYGGYLLACYNEEEDKYEAICKIGTGFNDETLAKIFNDFKEYVVDNSEKMPQDFQISENIKPDVWLLPKFVWEVKAAGFSLSPIYSAAKNLNKQGISLRFPRFIRHRDDKEPKDATTSEQINTMFIEFNKDEEVSDEFN</sequence>
<dbReference type="InterPro" id="IPR036599">
    <property type="entry name" value="DNA_ligase_N_sf"/>
</dbReference>
<evidence type="ECO:0000259" key="11">
    <source>
        <dbReference type="PROSITE" id="PS50160"/>
    </source>
</evidence>
<evidence type="ECO:0000256" key="4">
    <source>
        <dbReference type="ARBA" id="ARBA00022705"/>
    </source>
</evidence>
<dbReference type="GO" id="GO:1903461">
    <property type="term" value="P:Okazaki fragment processing involved in mitotic DNA replication"/>
    <property type="evidence" value="ECO:0007669"/>
    <property type="project" value="TreeGrafter"/>
</dbReference>
<dbReference type="PROSITE" id="PS00333">
    <property type="entry name" value="DNA_LIGASE_A2"/>
    <property type="match status" value="1"/>
</dbReference>
<evidence type="ECO:0000256" key="6">
    <source>
        <dbReference type="ARBA" id="ARBA00022840"/>
    </source>
</evidence>
<reference evidence="13" key="2">
    <citation type="submission" date="2015-07" db="EMBL/GenBank/DDBJ databases">
        <title>Contrasting host-pathogen interactions and genome evolution in two generalist and specialist microsporidian pathogens of mosquitoes.</title>
        <authorList>
            <consortium name="The Broad Institute Genomics Platform"/>
            <consortium name="The Broad Institute Genome Sequencing Center for Infectious Disease"/>
            <person name="Cuomo C.A."/>
            <person name="Sanscrainte N.D."/>
            <person name="Goldberg J.M."/>
            <person name="Heiman D."/>
            <person name="Young S."/>
            <person name="Zeng Q."/>
            <person name="Becnel J.J."/>
            <person name="Birren B.W."/>
        </authorList>
    </citation>
    <scope>NUCLEOTIDE SEQUENCE [LARGE SCALE GENOMIC DNA]</scope>
    <source>
        <strain evidence="13">USNM 41457</strain>
    </source>
</reference>
<feature type="domain" description="ATP-dependent DNA ligase family profile" evidence="11">
    <location>
        <begin position="336"/>
        <end position="470"/>
    </location>
</feature>
<dbReference type="GO" id="GO:0006281">
    <property type="term" value="P:DNA repair"/>
    <property type="evidence" value="ECO:0007669"/>
    <property type="project" value="UniProtKB-KW"/>
</dbReference>
<dbReference type="FunCoup" id="J9DBL0">
    <property type="interactions" value="167"/>
</dbReference>
<dbReference type="GO" id="GO:0006310">
    <property type="term" value="P:DNA recombination"/>
    <property type="evidence" value="ECO:0007669"/>
    <property type="project" value="UniProtKB-KW"/>
</dbReference>
<dbReference type="InterPro" id="IPR000977">
    <property type="entry name" value="DNA_ligase_ATP-dep"/>
</dbReference>
<keyword evidence="13" id="KW-1185">Reference proteome</keyword>
<dbReference type="InterPro" id="IPR012310">
    <property type="entry name" value="DNA_ligase_ATP-dep_cent"/>
</dbReference>
<dbReference type="InterPro" id="IPR012340">
    <property type="entry name" value="NA-bd_OB-fold"/>
</dbReference>
<dbReference type="InterPro" id="IPR012309">
    <property type="entry name" value="DNA_ligase_ATP-dep_C"/>
</dbReference>
<dbReference type="GO" id="GO:0003910">
    <property type="term" value="F:DNA ligase (ATP) activity"/>
    <property type="evidence" value="ECO:0007669"/>
    <property type="project" value="UniProtKB-EC"/>
</dbReference>
<dbReference type="PANTHER" id="PTHR45674:SF12">
    <property type="entry name" value="ATP DEPENDENT DNA LIGASE DOMAIN-CONTAINING PROTEIN"/>
    <property type="match status" value="1"/>
</dbReference>
<protein>
    <recommendedName>
        <fullName evidence="9">DNA ligase</fullName>
        <ecNumber evidence="9">6.5.1.1</ecNumber>
    </recommendedName>
</protein>
<reference evidence="12 13" key="1">
    <citation type="submission" date="2011-08" db="EMBL/GenBank/DDBJ databases">
        <authorList>
            <person name="Liu Z.J."/>
            <person name="Shi F.L."/>
            <person name="Lu J.Q."/>
            <person name="Li M."/>
            <person name="Wang Z.L."/>
        </authorList>
    </citation>
    <scope>NUCLEOTIDE SEQUENCE [LARGE SCALE GENOMIC DNA]</scope>
    <source>
        <strain evidence="12 13">USNM 41457</strain>
    </source>
</reference>
<dbReference type="STRING" id="1003232.J9DBL0"/>
<evidence type="ECO:0000313" key="13">
    <source>
        <dbReference type="Proteomes" id="UP000003163"/>
    </source>
</evidence>
<dbReference type="SUPFAM" id="SSF50249">
    <property type="entry name" value="Nucleic acid-binding proteins"/>
    <property type="match status" value="1"/>
</dbReference>
<dbReference type="SUPFAM" id="SSF117018">
    <property type="entry name" value="ATP-dependent DNA ligase DNA-binding domain"/>
    <property type="match status" value="1"/>
</dbReference>
<keyword evidence="3 9" id="KW-0436">Ligase</keyword>
<dbReference type="OrthoDB" id="206088at2759"/>
<comment type="catalytic activity">
    <reaction evidence="8 9">
        <text>ATP + (deoxyribonucleotide)n-3'-hydroxyl + 5'-phospho-(deoxyribonucleotide)m = (deoxyribonucleotide)n+m + AMP + diphosphate.</text>
        <dbReference type="EC" id="6.5.1.1"/>
    </reaction>
</comment>
<dbReference type="NCBIfam" id="TIGR00574">
    <property type="entry name" value="dnl1"/>
    <property type="match status" value="1"/>
</dbReference>
<dbReference type="PROSITE" id="PS50160">
    <property type="entry name" value="DNA_LIGASE_A3"/>
    <property type="match status" value="1"/>
</dbReference>
<dbReference type="EMBL" id="AFBI03000001">
    <property type="protein sequence ID" value="EJW04879.1"/>
    <property type="molecule type" value="Genomic_DNA"/>
</dbReference>
<evidence type="ECO:0000256" key="2">
    <source>
        <dbReference type="ARBA" id="ARBA00007572"/>
    </source>
</evidence>
<dbReference type="EC" id="6.5.1.1" evidence="9"/>
<keyword evidence="4" id="KW-0235">DNA replication</keyword>
<dbReference type="InterPro" id="IPR012308">
    <property type="entry name" value="DNA_ligase_ATP-dep_N"/>
</dbReference>
<evidence type="ECO:0000256" key="1">
    <source>
        <dbReference type="ARBA" id="ARBA00004123"/>
    </source>
</evidence>
<dbReference type="Pfam" id="PF04675">
    <property type="entry name" value="DNA_ligase_A_N"/>
    <property type="match status" value="1"/>
</dbReference>
<comment type="similarity">
    <text evidence="2 10">Belongs to the ATP-dependent DNA ligase family.</text>
</comment>
<evidence type="ECO:0000256" key="9">
    <source>
        <dbReference type="RuleBase" id="RU000617"/>
    </source>
</evidence>
<keyword evidence="9" id="KW-0227">DNA damage</keyword>
<dbReference type="GO" id="GO:0071897">
    <property type="term" value="P:DNA biosynthetic process"/>
    <property type="evidence" value="ECO:0007669"/>
    <property type="project" value="InterPro"/>
</dbReference>
<dbReference type="InterPro" id="IPR050191">
    <property type="entry name" value="ATP-dep_DNA_ligase"/>
</dbReference>
<keyword evidence="9" id="KW-0233">DNA recombination</keyword>
<name>J9DBL0_EDHAE</name>
<evidence type="ECO:0000256" key="5">
    <source>
        <dbReference type="ARBA" id="ARBA00022741"/>
    </source>
</evidence>
<keyword evidence="5 9" id="KW-0547">Nucleotide-binding</keyword>
<dbReference type="Pfam" id="PF01068">
    <property type="entry name" value="DNA_ligase_A_M"/>
    <property type="match status" value="1"/>
</dbReference>
<evidence type="ECO:0000256" key="8">
    <source>
        <dbReference type="ARBA" id="ARBA00034003"/>
    </source>
</evidence>
<dbReference type="Gene3D" id="2.40.50.140">
    <property type="entry name" value="Nucleic acid-binding proteins"/>
    <property type="match status" value="1"/>
</dbReference>
<dbReference type="AlphaFoldDB" id="J9DBL0"/>
<dbReference type="SUPFAM" id="SSF56091">
    <property type="entry name" value="DNA ligase/mRNA capping enzyme, catalytic domain"/>
    <property type="match status" value="1"/>
</dbReference>
<dbReference type="GO" id="GO:0005524">
    <property type="term" value="F:ATP binding"/>
    <property type="evidence" value="ECO:0007669"/>
    <property type="project" value="UniProtKB-KW"/>
</dbReference>
<dbReference type="CDD" id="cd07969">
    <property type="entry name" value="OBF_DNA_ligase_I"/>
    <property type="match status" value="1"/>
</dbReference>
<dbReference type="GO" id="GO:0005634">
    <property type="term" value="C:nucleus"/>
    <property type="evidence" value="ECO:0007669"/>
    <property type="project" value="UniProtKB-SubCell"/>
</dbReference>
<dbReference type="InParanoid" id="J9DBL0"/>
<evidence type="ECO:0000256" key="7">
    <source>
        <dbReference type="ARBA" id="ARBA00023242"/>
    </source>
</evidence>
<dbReference type="Proteomes" id="UP000003163">
    <property type="component" value="Unassembled WGS sequence"/>
</dbReference>
<dbReference type="Gene3D" id="1.10.3260.10">
    <property type="entry name" value="DNA ligase, ATP-dependent, N-terminal domain"/>
    <property type="match status" value="1"/>
</dbReference>
<keyword evidence="7" id="KW-0539">Nucleus</keyword>
<keyword evidence="9" id="KW-0234">DNA repair</keyword>
<gene>
    <name evidence="12" type="ORF">EDEG_00099</name>
</gene>
<comment type="caution">
    <text evidence="12">The sequence shown here is derived from an EMBL/GenBank/DDBJ whole genome shotgun (WGS) entry which is preliminary data.</text>
</comment>
<dbReference type="FunFam" id="2.40.50.140:FF:000062">
    <property type="entry name" value="DNA ligase"/>
    <property type="match status" value="1"/>
</dbReference>
<dbReference type="CDD" id="cd07900">
    <property type="entry name" value="Adenylation_DNA_ligase_I_Euk"/>
    <property type="match status" value="1"/>
</dbReference>
<dbReference type="Gene3D" id="3.30.470.30">
    <property type="entry name" value="DNA ligase/mRNA capping enzyme"/>
    <property type="match status" value="1"/>
</dbReference>
<dbReference type="Pfam" id="PF04679">
    <property type="entry name" value="DNA_ligase_A_C"/>
    <property type="match status" value="1"/>
</dbReference>
<dbReference type="PROSITE" id="PS00697">
    <property type="entry name" value="DNA_LIGASE_A1"/>
    <property type="match status" value="1"/>
</dbReference>
<evidence type="ECO:0000313" key="12">
    <source>
        <dbReference type="EMBL" id="EJW04879.1"/>
    </source>
</evidence>
<dbReference type="InterPro" id="IPR016059">
    <property type="entry name" value="DNA_ligase_ATP-dep_CS"/>
</dbReference>
<dbReference type="VEuPathDB" id="MicrosporidiaDB:EDEG_00099"/>
<evidence type="ECO:0000256" key="3">
    <source>
        <dbReference type="ARBA" id="ARBA00022598"/>
    </source>
</evidence>
<dbReference type="HOGENOM" id="CLU_005138_4_1_1"/>
<dbReference type="GO" id="GO:0003677">
    <property type="term" value="F:DNA binding"/>
    <property type="evidence" value="ECO:0007669"/>
    <property type="project" value="InterPro"/>
</dbReference>
<dbReference type="PANTHER" id="PTHR45674">
    <property type="entry name" value="DNA LIGASE 1/3 FAMILY MEMBER"/>
    <property type="match status" value="1"/>
</dbReference>
<dbReference type="GO" id="GO:0005739">
    <property type="term" value="C:mitochondrion"/>
    <property type="evidence" value="ECO:0007669"/>
    <property type="project" value="TreeGrafter"/>
</dbReference>
<evidence type="ECO:0000256" key="10">
    <source>
        <dbReference type="RuleBase" id="RU004196"/>
    </source>
</evidence>
<keyword evidence="6 9" id="KW-0067">ATP-binding</keyword>
<dbReference type="FunFam" id="3.30.470.30:FF:000002">
    <property type="entry name" value="DNA ligase"/>
    <property type="match status" value="1"/>
</dbReference>
<proteinExistence type="inferred from homology"/>